<dbReference type="AlphaFoldDB" id="B9RPM2"/>
<gene>
    <name evidence="2" type="ORF">RCOM_1545110</name>
</gene>
<feature type="compositionally biased region" description="Basic and acidic residues" evidence="1">
    <location>
        <begin position="166"/>
        <end position="191"/>
    </location>
</feature>
<keyword evidence="3" id="KW-1185">Reference proteome</keyword>
<dbReference type="Proteomes" id="UP000008311">
    <property type="component" value="Unassembled WGS sequence"/>
</dbReference>
<dbReference type="InParanoid" id="B9RPM2"/>
<feature type="compositionally biased region" description="Polar residues" evidence="1">
    <location>
        <begin position="192"/>
        <end position="201"/>
    </location>
</feature>
<organism evidence="2 3">
    <name type="scientific">Ricinus communis</name>
    <name type="common">Castor bean</name>
    <dbReference type="NCBI Taxonomy" id="3988"/>
    <lineage>
        <taxon>Eukaryota</taxon>
        <taxon>Viridiplantae</taxon>
        <taxon>Streptophyta</taxon>
        <taxon>Embryophyta</taxon>
        <taxon>Tracheophyta</taxon>
        <taxon>Spermatophyta</taxon>
        <taxon>Magnoliopsida</taxon>
        <taxon>eudicotyledons</taxon>
        <taxon>Gunneridae</taxon>
        <taxon>Pentapetalae</taxon>
        <taxon>rosids</taxon>
        <taxon>fabids</taxon>
        <taxon>Malpighiales</taxon>
        <taxon>Euphorbiaceae</taxon>
        <taxon>Acalyphoideae</taxon>
        <taxon>Acalypheae</taxon>
        <taxon>Ricinus</taxon>
    </lineage>
</organism>
<dbReference type="EMBL" id="EQ973796">
    <property type="protein sequence ID" value="EEF46638.1"/>
    <property type="molecule type" value="Genomic_DNA"/>
</dbReference>
<evidence type="ECO:0000256" key="1">
    <source>
        <dbReference type="SAM" id="MobiDB-lite"/>
    </source>
</evidence>
<feature type="compositionally biased region" description="Basic and acidic residues" evidence="1">
    <location>
        <begin position="1"/>
        <end position="10"/>
    </location>
</feature>
<reference evidence="3" key="1">
    <citation type="journal article" date="2010" name="Nat. Biotechnol.">
        <title>Draft genome sequence of the oilseed species Ricinus communis.</title>
        <authorList>
            <person name="Chan A.P."/>
            <person name="Crabtree J."/>
            <person name="Zhao Q."/>
            <person name="Lorenzi H."/>
            <person name="Orvis J."/>
            <person name="Puiu D."/>
            <person name="Melake-Berhan A."/>
            <person name="Jones K.M."/>
            <person name="Redman J."/>
            <person name="Chen G."/>
            <person name="Cahoon E.B."/>
            <person name="Gedil M."/>
            <person name="Stanke M."/>
            <person name="Haas B.J."/>
            <person name="Wortman J.R."/>
            <person name="Fraser-Liggett C.M."/>
            <person name="Ravel J."/>
            <person name="Rabinowicz P.D."/>
        </authorList>
    </citation>
    <scope>NUCLEOTIDE SEQUENCE [LARGE SCALE GENOMIC DNA]</scope>
    <source>
        <strain evidence="3">cv. Hale</strain>
    </source>
</reference>
<sequence>MLKKVKEETIKQSSDAQEESVEGTKSQTSNIDKKSDYEEEKSYDSEKSSDLTEKEREETKRKSKAEANVRIVVSSDQNSIGNLFSEIVAALNSHLITLSNQQLCIDLDPSSDVYHLLKEIQQKHSDLEKTVSTFEKSLREEFRQYNQTSIWKKMFDINEGVKRLSSRTEKTSIKEATDVVKKKTRKAHESENLVSSTDEER</sequence>
<protein>
    <submittedName>
        <fullName evidence="2">Uncharacterized protein</fullName>
    </submittedName>
</protein>
<feature type="region of interest" description="Disordered" evidence="1">
    <location>
        <begin position="166"/>
        <end position="201"/>
    </location>
</feature>
<proteinExistence type="predicted"/>
<name>B9RPM2_RICCO</name>
<feature type="compositionally biased region" description="Basic and acidic residues" evidence="1">
    <location>
        <begin position="31"/>
        <end position="65"/>
    </location>
</feature>
<evidence type="ECO:0000313" key="2">
    <source>
        <dbReference type="EMBL" id="EEF46638.1"/>
    </source>
</evidence>
<feature type="region of interest" description="Disordered" evidence="1">
    <location>
        <begin position="1"/>
        <end position="65"/>
    </location>
</feature>
<evidence type="ECO:0000313" key="3">
    <source>
        <dbReference type="Proteomes" id="UP000008311"/>
    </source>
</evidence>
<accession>B9RPM2</accession>